<dbReference type="EMBL" id="JACIJK010000011">
    <property type="protein sequence ID" value="MBB5716506.1"/>
    <property type="molecule type" value="Genomic_DNA"/>
</dbReference>
<dbReference type="InterPro" id="IPR013589">
    <property type="entry name" value="Bac_transglu_N"/>
</dbReference>
<keyword evidence="3" id="KW-1185">Reference proteome</keyword>
<proteinExistence type="predicted"/>
<dbReference type="GO" id="GO:0006508">
    <property type="term" value="P:proteolysis"/>
    <property type="evidence" value="ECO:0007669"/>
    <property type="project" value="UniProtKB-KW"/>
</dbReference>
<dbReference type="SMART" id="SM00460">
    <property type="entry name" value="TGc"/>
    <property type="match status" value="1"/>
</dbReference>
<gene>
    <name evidence="2" type="ORF">FHS94_003372</name>
</gene>
<dbReference type="Proteomes" id="UP000546200">
    <property type="component" value="Unassembled WGS sequence"/>
</dbReference>
<evidence type="ECO:0000313" key="3">
    <source>
        <dbReference type="Proteomes" id="UP000546200"/>
    </source>
</evidence>
<evidence type="ECO:0000259" key="1">
    <source>
        <dbReference type="SMART" id="SM00460"/>
    </source>
</evidence>
<dbReference type="InterPro" id="IPR002931">
    <property type="entry name" value="Transglutaminase-like"/>
</dbReference>
<reference evidence="2 3" key="1">
    <citation type="submission" date="2020-08" db="EMBL/GenBank/DDBJ databases">
        <title>Genomic Encyclopedia of Type Strains, Phase IV (KMG-IV): sequencing the most valuable type-strain genomes for metagenomic binning, comparative biology and taxonomic classification.</title>
        <authorList>
            <person name="Goeker M."/>
        </authorList>
    </citation>
    <scope>NUCLEOTIDE SEQUENCE [LARGE SCALE GENOMIC DNA]</scope>
    <source>
        <strain evidence="2 3">DSM 100044</strain>
    </source>
</reference>
<dbReference type="InterPro" id="IPR038765">
    <property type="entry name" value="Papain-like_cys_pep_sf"/>
</dbReference>
<dbReference type="Gene3D" id="3.10.620.30">
    <property type="match status" value="1"/>
</dbReference>
<dbReference type="PANTHER" id="PTHR33490">
    <property type="entry name" value="BLR5614 PROTEIN-RELATED"/>
    <property type="match status" value="1"/>
</dbReference>
<protein>
    <submittedName>
        <fullName evidence="2">Transglutaminase-like putative cysteine protease</fullName>
    </submittedName>
</protein>
<organism evidence="2 3">
    <name type="scientific">Sphingomonas aerophila</name>
    <dbReference type="NCBI Taxonomy" id="1344948"/>
    <lineage>
        <taxon>Bacteria</taxon>
        <taxon>Pseudomonadati</taxon>
        <taxon>Pseudomonadota</taxon>
        <taxon>Alphaproteobacteria</taxon>
        <taxon>Sphingomonadales</taxon>
        <taxon>Sphingomonadaceae</taxon>
        <taxon>Sphingomonas</taxon>
    </lineage>
</organism>
<comment type="caution">
    <text evidence="2">The sequence shown here is derived from an EMBL/GenBank/DDBJ whole genome shotgun (WGS) entry which is preliminary data.</text>
</comment>
<dbReference type="AlphaFoldDB" id="A0A7W9BG00"/>
<dbReference type="Pfam" id="PF01841">
    <property type="entry name" value="Transglut_core"/>
    <property type="match status" value="1"/>
</dbReference>
<sequence>MRLTVRHLTTYRYARVVTLQAHSLMLFPRASHELRVLETSLRCTPEAQLAWSQDVFGNVVATATFARPAAELLIESCSIVEQCASAWPVFPIAVRAHSYPFHYTEAEAIDLGGFLVPQYPDPDGAIFDWARTFIFSTPTDTLSLLKDMNNGILPVVAYRVRDEEGTQSPTETLALASGSCRDIAALFIDAVRHLGFAARAVSGYMYDPDASPDDAGSTHAWAEVYLPGAGWVAFDPTHQRVGAAQLVPVAVARCNGQIMPVSGNYMGAANDFEEMDVSVTVIPG</sequence>
<dbReference type="PANTHER" id="PTHR33490:SF1">
    <property type="entry name" value="SLL1233 PROTEIN"/>
    <property type="match status" value="1"/>
</dbReference>
<dbReference type="GO" id="GO:0008233">
    <property type="term" value="F:peptidase activity"/>
    <property type="evidence" value="ECO:0007669"/>
    <property type="project" value="UniProtKB-KW"/>
</dbReference>
<dbReference type="Pfam" id="PF08379">
    <property type="entry name" value="Bact_transglu_N"/>
    <property type="match status" value="1"/>
</dbReference>
<keyword evidence="2" id="KW-0378">Hydrolase</keyword>
<keyword evidence="2" id="KW-0645">Protease</keyword>
<feature type="domain" description="Transglutaminase-like" evidence="1">
    <location>
        <begin position="172"/>
        <end position="238"/>
    </location>
</feature>
<dbReference type="SUPFAM" id="SSF54001">
    <property type="entry name" value="Cysteine proteinases"/>
    <property type="match status" value="1"/>
</dbReference>
<evidence type="ECO:0000313" key="2">
    <source>
        <dbReference type="EMBL" id="MBB5716506.1"/>
    </source>
</evidence>
<dbReference type="RefSeq" id="WP_184059842.1">
    <property type="nucleotide sequence ID" value="NZ_JACIJK010000011.1"/>
</dbReference>
<accession>A0A7W9BG00</accession>
<name>A0A7W9BG00_9SPHN</name>